<evidence type="ECO:0000313" key="3">
    <source>
        <dbReference type="EMBL" id="KAK4114489.1"/>
    </source>
</evidence>
<dbReference type="GeneID" id="89941620"/>
<keyword evidence="4" id="KW-1185">Reference proteome</keyword>
<accession>A0AAN6YVH1</accession>
<dbReference type="Proteomes" id="UP001302812">
    <property type="component" value="Unassembled WGS sequence"/>
</dbReference>
<comment type="caution">
    <text evidence="3">The sequence shown here is derived from an EMBL/GenBank/DDBJ whole genome shotgun (WGS) entry which is preliminary data.</text>
</comment>
<sequence length="284" mass="30847">MSSYQLPEDQGYLEVQSYEDQEDWDDDGHDFGILPTPRQSNLPLPSPGSGKSRGKHRSSKATVQSGSDTEKESSKMSSRSSKRSSLSSGSKKDKSSSKTKKSDDWSDVTEPDERRRIQNRIAQRKFRERAREQRDRAQRDAQNQQYAGSTYHIPDADEILGDDGDLSGLPWGGINMRHVVARGHASASSHSHHSGDSARYDSPTAGTTSHPNDLADHALYNMNPYGYAHPGAVGVPVGSVAGYDTTATSAGDGSSSVAYDSPYIGYYDYDPTGAGDAMGGHHQM</sequence>
<feature type="compositionally biased region" description="Acidic residues" evidence="1">
    <location>
        <begin position="17"/>
        <end position="28"/>
    </location>
</feature>
<reference evidence="3" key="1">
    <citation type="journal article" date="2023" name="Mol. Phylogenet. Evol.">
        <title>Genome-scale phylogeny and comparative genomics of the fungal order Sordariales.</title>
        <authorList>
            <person name="Hensen N."/>
            <person name="Bonometti L."/>
            <person name="Westerberg I."/>
            <person name="Brannstrom I.O."/>
            <person name="Guillou S."/>
            <person name="Cros-Aarteil S."/>
            <person name="Calhoun S."/>
            <person name="Haridas S."/>
            <person name="Kuo A."/>
            <person name="Mondo S."/>
            <person name="Pangilinan J."/>
            <person name="Riley R."/>
            <person name="LaButti K."/>
            <person name="Andreopoulos B."/>
            <person name="Lipzen A."/>
            <person name="Chen C."/>
            <person name="Yan M."/>
            <person name="Daum C."/>
            <person name="Ng V."/>
            <person name="Clum A."/>
            <person name="Steindorff A."/>
            <person name="Ohm R.A."/>
            <person name="Martin F."/>
            <person name="Silar P."/>
            <person name="Natvig D.O."/>
            <person name="Lalanne C."/>
            <person name="Gautier V."/>
            <person name="Ament-Velasquez S.L."/>
            <person name="Kruys A."/>
            <person name="Hutchinson M.I."/>
            <person name="Powell A.J."/>
            <person name="Barry K."/>
            <person name="Miller A.N."/>
            <person name="Grigoriev I.V."/>
            <person name="Debuchy R."/>
            <person name="Gladieux P."/>
            <person name="Hiltunen Thoren M."/>
            <person name="Johannesson H."/>
        </authorList>
    </citation>
    <scope>NUCLEOTIDE SEQUENCE</scope>
    <source>
        <strain evidence="3">CBS 508.74</strain>
    </source>
</reference>
<evidence type="ECO:0000313" key="4">
    <source>
        <dbReference type="Proteomes" id="UP001302812"/>
    </source>
</evidence>
<dbReference type="PROSITE" id="PS00036">
    <property type="entry name" value="BZIP_BASIC"/>
    <property type="match status" value="1"/>
</dbReference>
<gene>
    <name evidence="3" type="ORF">N656DRAFT_796143</name>
</gene>
<feature type="region of interest" description="Disordered" evidence="1">
    <location>
        <begin position="1"/>
        <end position="155"/>
    </location>
</feature>
<reference evidence="3" key="2">
    <citation type="submission" date="2023-05" db="EMBL/GenBank/DDBJ databases">
        <authorList>
            <consortium name="Lawrence Berkeley National Laboratory"/>
            <person name="Steindorff A."/>
            <person name="Hensen N."/>
            <person name="Bonometti L."/>
            <person name="Westerberg I."/>
            <person name="Brannstrom I.O."/>
            <person name="Guillou S."/>
            <person name="Cros-Aarteil S."/>
            <person name="Calhoun S."/>
            <person name="Haridas S."/>
            <person name="Kuo A."/>
            <person name="Mondo S."/>
            <person name="Pangilinan J."/>
            <person name="Riley R."/>
            <person name="Labutti K."/>
            <person name="Andreopoulos B."/>
            <person name="Lipzen A."/>
            <person name="Chen C."/>
            <person name="Yanf M."/>
            <person name="Daum C."/>
            <person name="Ng V."/>
            <person name="Clum A."/>
            <person name="Ohm R."/>
            <person name="Martin F."/>
            <person name="Silar P."/>
            <person name="Natvig D."/>
            <person name="Lalanne C."/>
            <person name="Gautier V."/>
            <person name="Ament-Velasquez S.L."/>
            <person name="Kruys A."/>
            <person name="Hutchinson M.I."/>
            <person name="Powell A.J."/>
            <person name="Barry K."/>
            <person name="Miller A.N."/>
            <person name="Grigoriev I.V."/>
            <person name="Debuchy R."/>
            <person name="Gladieux P."/>
            <person name="Thoren M.H."/>
            <person name="Johannesson H."/>
        </authorList>
    </citation>
    <scope>NUCLEOTIDE SEQUENCE</scope>
    <source>
        <strain evidence="3">CBS 508.74</strain>
    </source>
</reference>
<evidence type="ECO:0000259" key="2">
    <source>
        <dbReference type="PROSITE" id="PS00036"/>
    </source>
</evidence>
<dbReference type="InterPro" id="IPR004827">
    <property type="entry name" value="bZIP"/>
</dbReference>
<feature type="domain" description="BZIP" evidence="2">
    <location>
        <begin position="114"/>
        <end position="129"/>
    </location>
</feature>
<protein>
    <recommendedName>
        <fullName evidence="2">BZIP domain-containing protein</fullName>
    </recommendedName>
</protein>
<dbReference type="PANTHER" id="PTHR39607:SF2">
    <property type="entry name" value="BZIP DOMAIN-CONTAINING PROTEIN"/>
    <property type="match status" value="1"/>
</dbReference>
<dbReference type="PANTHER" id="PTHR39607">
    <property type="entry name" value="XANTHOCILLIN BIOSYNTHESIS CLUSTER TRANSCRIPTION FACTOR XANC-RELATED"/>
    <property type="match status" value="1"/>
</dbReference>
<organism evidence="3 4">
    <name type="scientific">Canariomyces notabilis</name>
    <dbReference type="NCBI Taxonomy" id="2074819"/>
    <lineage>
        <taxon>Eukaryota</taxon>
        <taxon>Fungi</taxon>
        <taxon>Dikarya</taxon>
        <taxon>Ascomycota</taxon>
        <taxon>Pezizomycotina</taxon>
        <taxon>Sordariomycetes</taxon>
        <taxon>Sordariomycetidae</taxon>
        <taxon>Sordariales</taxon>
        <taxon>Chaetomiaceae</taxon>
        <taxon>Canariomyces</taxon>
    </lineage>
</organism>
<dbReference type="InterPro" id="IPR052635">
    <property type="entry name" value="Sec_Metab_Biosynth_Reg"/>
</dbReference>
<name>A0AAN6YVH1_9PEZI</name>
<feature type="compositionally biased region" description="Basic and acidic residues" evidence="1">
    <location>
        <begin position="90"/>
        <end position="104"/>
    </location>
</feature>
<evidence type="ECO:0000256" key="1">
    <source>
        <dbReference type="SAM" id="MobiDB-lite"/>
    </source>
</evidence>
<dbReference type="CDD" id="cd14688">
    <property type="entry name" value="bZIP_YAP"/>
    <property type="match status" value="1"/>
</dbReference>
<dbReference type="AlphaFoldDB" id="A0AAN6YVH1"/>
<dbReference type="EMBL" id="MU853336">
    <property type="protein sequence ID" value="KAK4114489.1"/>
    <property type="molecule type" value="Genomic_DNA"/>
</dbReference>
<feature type="compositionally biased region" description="Low complexity" evidence="1">
    <location>
        <begin position="75"/>
        <end position="89"/>
    </location>
</feature>
<feature type="compositionally biased region" description="Basic and acidic residues" evidence="1">
    <location>
        <begin position="129"/>
        <end position="139"/>
    </location>
</feature>
<dbReference type="GO" id="GO:0003700">
    <property type="term" value="F:DNA-binding transcription factor activity"/>
    <property type="evidence" value="ECO:0007669"/>
    <property type="project" value="InterPro"/>
</dbReference>
<proteinExistence type="predicted"/>
<feature type="region of interest" description="Disordered" evidence="1">
    <location>
        <begin position="182"/>
        <end position="212"/>
    </location>
</feature>
<dbReference type="RefSeq" id="XP_064672059.1">
    <property type="nucleotide sequence ID" value="XM_064817495.1"/>
</dbReference>